<evidence type="ECO:0000313" key="2">
    <source>
        <dbReference type="EMBL" id="MFL0167568.1"/>
    </source>
</evidence>
<dbReference type="RefSeq" id="WP_406762336.1">
    <property type="nucleotide sequence ID" value="NZ_JBJIAB010000036.1"/>
</dbReference>
<gene>
    <name evidence="2" type="ORF">ACJDTP_21080</name>
</gene>
<feature type="domain" description="Transposase IS66 central" evidence="1">
    <location>
        <begin position="29"/>
        <end position="87"/>
    </location>
</feature>
<evidence type="ECO:0000259" key="1">
    <source>
        <dbReference type="Pfam" id="PF03050"/>
    </source>
</evidence>
<dbReference type="InterPro" id="IPR004291">
    <property type="entry name" value="Transposase_IS66_central"/>
</dbReference>
<dbReference type="EMBL" id="JBJIAB010000036">
    <property type="protein sequence ID" value="MFL0167568.1"/>
    <property type="molecule type" value="Genomic_DNA"/>
</dbReference>
<organism evidence="2 3">
    <name type="scientific">Candidatus Clostridium helianthi</name>
    <dbReference type="NCBI Taxonomy" id="3381660"/>
    <lineage>
        <taxon>Bacteria</taxon>
        <taxon>Bacillati</taxon>
        <taxon>Bacillota</taxon>
        <taxon>Clostridia</taxon>
        <taxon>Eubacteriales</taxon>
        <taxon>Clostridiaceae</taxon>
        <taxon>Clostridium</taxon>
    </lineage>
</organism>
<proteinExistence type="predicted"/>
<protein>
    <submittedName>
        <fullName evidence="2">Transposase</fullName>
    </submittedName>
</protein>
<dbReference type="Proteomes" id="UP001623600">
    <property type="component" value="Unassembled WGS sequence"/>
</dbReference>
<reference evidence="2 3" key="1">
    <citation type="submission" date="2024-11" db="EMBL/GenBank/DDBJ databases">
        <authorList>
            <person name="Heng Y.C."/>
            <person name="Lim A.C.H."/>
            <person name="Lee J.K.Y."/>
            <person name="Kittelmann S."/>
        </authorList>
    </citation>
    <scope>NUCLEOTIDE SEQUENCE [LARGE SCALE GENOMIC DNA]</scope>
    <source>
        <strain evidence="2 3">WILCCON 0112</strain>
    </source>
</reference>
<accession>A0ABW8SBV3</accession>
<comment type="caution">
    <text evidence="2">The sequence shown here is derived from an EMBL/GenBank/DDBJ whole genome shotgun (WGS) entry which is preliminary data.</text>
</comment>
<name>A0ABW8SBV3_9CLOT</name>
<sequence length="97" mass="11133">MKNNENTNWREIVATFSYYEGTLGNFCNANHITKSHFCKALVYAQKVLPYMRIFLTNGCLEIDNNAAQESINPFVIGIKNWMFSTTAKRRSVKCTSL</sequence>
<dbReference type="Pfam" id="PF03050">
    <property type="entry name" value="DDE_Tnp_IS66"/>
    <property type="match status" value="1"/>
</dbReference>
<keyword evidence="3" id="KW-1185">Reference proteome</keyword>
<evidence type="ECO:0000313" key="3">
    <source>
        <dbReference type="Proteomes" id="UP001623600"/>
    </source>
</evidence>